<dbReference type="EMBL" id="BART01019850">
    <property type="protein sequence ID" value="GAG97015.1"/>
    <property type="molecule type" value="Genomic_DNA"/>
</dbReference>
<comment type="caution">
    <text evidence="1">The sequence shown here is derived from an EMBL/GenBank/DDBJ whole genome shotgun (WGS) entry which is preliminary data.</text>
</comment>
<evidence type="ECO:0000313" key="1">
    <source>
        <dbReference type="EMBL" id="GAG97015.1"/>
    </source>
</evidence>
<accession>X1BPW0</accession>
<sequence length="33" mass="3355">MTIRIVLPEGDGGVVTGAGTTVYSGGTEMCLLR</sequence>
<protein>
    <submittedName>
        <fullName evidence="1">Uncharacterized protein</fullName>
    </submittedName>
</protein>
<reference evidence="1" key="1">
    <citation type="journal article" date="2014" name="Front. Microbiol.">
        <title>High frequency of phylogenetically diverse reductive dehalogenase-homologous genes in deep subseafloor sedimentary metagenomes.</title>
        <authorList>
            <person name="Kawai M."/>
            <person name="Futagami T."/>
            <person name="Toyoda A."/>
            <person name="Takaki Y."/>
            <person name="Nishi S."/>
            <person name="Hori S."/>
            <person name="Arai W."/>
            <person name="Tsubouchi T."/>
            <person name="Morono Y."/>
            <person name="Uchiyama I."/>
            <person name="Ito T."/>
            <person name="Fujiyama A."/>
            <person name="Inagaki F."/>
            <person name="Takami H."/>
        </authorList>
    </citation>
    <scope>NUCLEOTIDE SEQUENCE</scope>
    <source>
        <strain evidence="1">Expedition CK06-06</strain>
    </source>
</reference>
<name>X1BPW0_9ZZZZ</name>
<organism evidence="1">
    <name type="scientific">marine sediment metagenome</name>
    <dbReference type="NCBI Taxonomy" id="412755"/>
    <lineage>
        <taxon>unclassified sequences</taxon>
        <taxon>metagenomes</taxon>
        <taxon>ecological metagenomes</taxon>
    </lineage>
</organism>
<proteinExistence type="predicted"/>
<gene>
    <name evidence="1" type="ORF">S01H4_37029</name>
</gene>
<feature type="non-terminal residue" evidence="1">
    <location>
        <position position="33"/>
    </location>
</feature>
<dbReference type="AlphaFoldDB" id="X1BPW0"/>